<reference evidence="2" key="1">
    <citation type="journal article" date="2019" name="Int. J. Syst. Evol. Microbiol.">
        <title>The Global Catalogue of Microorganisms (GCM) 10K type strain sequencing project: providing services to taxonomists for standard genome sequencing and annotation.</title>
        <authorList>
            <consortium name="The Broad Institute Genomics Platform"/>
            <consortium name="The Broad Institute Genome Sequencing Center for Infectious Disease"/>
            <person name="Wu L."/>
            <person name="Ma J."/>
        </authorList>
    </citation>
    <scope>NUCLEOTIDE SEQUENCE [LARGE SCALE GENOMIC DNA]</scope>
    <source>
        <strain evidence="2">JCM 4738</strain>
    </source>
</reference>
<evidence type="ECO:0000313" key="2">
    <source>
        <dbReference type="Proteomes" id="UP001596483"/>
    </source>
</evidence>
<dbReference type="Proteomes" id="UP001596483">
    <property type="component" value="Unassembled WGS sequence"/>
</dbReference>
<sequence>MMKSPQQTIYDAVFKASLDAGFRTFDFLPAKDEAYPFVFIGEQLDGDRILKTAVLGEVRQTIHIYHKHTERGELSAMVHELRRRMWNLGKTEGKPFRCTAASGQMIPDNTAGSPLLHGIIEAVFEF</sequence>
<evidence type="ECO:0000313" key="1">
    <source>
        <dbReference type="EMBL" id="MFC7364538.1"/>
    </source>
</evidence>
<keyword evidence="2" id="KW-1185">Reference proteome</keyword>
<name>A0ABW2NEG7_9BACL</name>
<dbReference type="InterPro" id="IPR053745">
    <property type="entry name" value="Viral_Tail_Comp_sf"/>
</dbReference>
<accession>A0ABW2NEG7</accession>
<proteinExistence type="predicted"/>
<dbReference type="EMBL" id="JBHTCT010000011">
    <property type="protein sequence ID" value="MFC7364538.1"/>
    <property type="molecule type" value="Genomic_DNA"/>
</dbReference>
<gene>
    <name evidence="1" type="ORF">ACFQQH_05280</name>
</gene>
<dbReference type="Gene3D" id="3.30.2000.30">
    <property type="match status" value="1"/>
</dbReference>
<organism evidence="1 2">
    <name type="scientific">Bhargavaea changchunensis</name>
    <dbReference type="NCBI Taxonomy" id="2134037"/>
    <lineage>
        <taxon>Bacteria</taxon>
        <taxon>Bacillati</taxon>
        <taxon>Bacillota</taxon>
        <taxon>Bacilli</taxon>
        <taxon>Bacillales</taxon>
        <taxon>Caryophanaceae</taxon>
        <taxon>Bhargavaea</taxon>
    </lineage>
</organism>
<dbReference type="RefSeq" id="WP_157297369.1">
    <property type="nucleotide sequence ID" value="NZ_JBHTCT010000011.1"/>
</dbReference>
<comment type="caution">
    <text evidence="1">The sequence shown here is derived from an EMBL/GenBank/DDBJ whole genome shotgun (WGS) entry which is preliminary data.</text>
</comment>
<protein>
    <recommendedName>
        <fullName evidence="3">DUF3168 domain-containing protein</fullName>
    </recommendedName>
</protein>
<evidence type="ECO:0008006" key="3">
    <source>
        <dbReference type="Google" id="ProtNLM"/>
    </source>
</evidence>